<dbReference type="SUPFAM" id="SSF52540">
    <property type="entry name" value="P-loop containing nucleoside triphosphate hydrolases"/>
    <property type="match status" value="1"/>
</dbReference>
<keyword evidence="4 9" id="KW-0808">Transferase</keyword>
<keyword evidence="5 9" id="KW-0547">Nucleotide-binding</keyword>
<keyword evidence="12" id="KW-1185">Reference proteome</keyword>
<accession>A0ABT8EK02</accession>
<organism evidence="11 12">
    <name type="scientific">Alcaligenes endophyticus</name>
    <dbReference type="NCBI Taxonomy" id="1929088"/>
    <lineage>
        <taxon>Bacteria</taxon>
        <taxon>Pseudomonadati</taxon>
        <taxon>Pseudomonadota</taxon>
        <taxon>Betaproteobacteria</taxon>
        <taxon>Burkholderiales</taxon>
        <taxon>Alcaligenaceae</taxon>
        <taxon>Alcaligenes</taxon>
    </lineage>
</organism>
<dbReference type="Pfam" id="PF00625">
    <property type="entry name" value="Guanylate_kin"/>
    <property type="match status" value="1"/>
</dbReference>
<dbReference type="EC" id="2.7.4.8" evidence="2 9"/>
<dbReference type="InterPro" id="IPR017665">
    <property type="entry name" value="Guanylate_kinase"/>
</dbReference>
<evidence type="ECO:0000256" key="8">
    <source>
        <dbReference type="ARBA" id="ARBA00030128"/>
    </source>
</evidence>
<evidence type="ECO:0000259" key="10">
    <source>
        <dbReference type="PROSITE" id="PS50052"/>
    </source>
</evidence>
<dbReference type="PANTHER" id="PTHR23117">
    <property type="entry name" value="GUANYLATE KINASE-RELATED"/>
    <property type="match status" value="1"/>
</dbReference>
<dbReference type="EMBL" id="JAJHNU010000002">
    <property type="protein sequence ID" value="MDN4121628.1"/>
    <property type="molecule type" value="Genomic_DNA"/>
</dbReference>
<comment type="caution">
    <text evidence="11">The sequence shown here is derived from an EMBL/GenBank/DDBJ whole genome shotgun (WGS) entry which is preliminary data.</text>
</comment>
<dbReference type="PANTHER" id="PTHR23117:SF13">
    <property type="entry name" value="GUANYLATE KINASE"/>
    <property type="match status" value="1"/>
</dbReference>
<comment type="function">
    <text evidence="9">Essential for recycling GMP and indirectly, cGMP.</text>
</comment>
<evidence type="ECO:0000256" key="5">
    <source>
        <dbReference type="ARBA" id="ARBA00022741"/>
    </source>
</evidence>
<dbReference type="Proteomes" id="UP001168613">
    <property type="component" value="Unassembled WGS sequence"/>
</dbReference>
<comment type="subcellular location">
    <subcellularLocation>
        <location evidence="9">Cytoplasm</location>
    </subcellularLocation>
</comment>
<dbReference type="SMART" id="SM00072">
    <property type="entry name" value="GuKc"/>
    <property type="match status" value="1"/>
</dbReference>
<evidence type="ECO:0000256" key="3">
    <source>
        <dbReference type="ARBA" id="ARBA00016296"/>
    </source>
</evidence>
<feature type="domain" description="Guanylate kinase-like" evidence="10">
    <location>
        <begin position="8"/>
        <end position="186"/>
    </location>
</feature>
<dbReference type="Gene3D" id="3.40.50.300">
    <property type="entry name" value="P-loop containing nucleotide triphosphate hydrolases"/>
    <property type="match status" value="1"/>
</dbReference>
<dbReference type="PROSITE" id="PS50052">
    <property type="entry name" value="GUANYLATE_KINASE_2"/>
    <property type="match status" value="1"/>
</dbReference>
<keyword evidence="6 9" id="KW-0418">Kinase</keyword>
<dbReference type="InterPro" id="IPR027417">
    <property type="entry name" value="P-loop_NTPase"/>
</dbReference>
<dbReference type="PROSITE" id="PS00856">
    <property type="entry name" value="GUANYLATE_KINASE_1"/>
    <property type="match status" value="1"/>
</dbReference>
<evidence type="ECO:0000256" key="6">
    <source>
        <dbReference type="ARBA" id="ARBA00022777"/>
    </source>
</evidence>
<dbReference type="InterPro" id="IPR020590">
    <property type="entry name" value="Guanylate_kinase_CS"/>
</dbReference>
<evidence type="ECO:0000256" key="1">
    <source>
        <dbReference type="ARBA" id="ARBA00005790"/>
    </source>
</evidence>
<dbReference type="NCBIfam" id="TIGR03263">
    <property type="entry name" value="guanyl_kin"/>
    <property type="match status" value="1"/>
</dbReference>
<dbReference type="InterPro" id="IPR008145">
    <property type="entry name" value="GK/Ca_channel_bsu"/>
</dbReference>
<evidence type="ECO:0000313" key="11">
    <source>
        <dbReference type="EMBL" id="MDN4121628.1"/>
    </source>
</evidence>
<comment type="similarity">
    <text evidence="1 9">Belongs to the guanylate kinase family.</text>
</comment>
<sequence>MSSAHFPGSVFIVVAPSGAGKSSLVNALLAQDHNISLSISCTTRAPRPGEEHAKHYYFVDTPEFESLRDDNAMLEWAHVHGNYYGTPRKAVEQALNAGKDVLLEIDWQGARQVKENFPQAVGIFILPPSLAILEKRLRTRGQDSDEVIERRLLAATGEISHVHECQYVIINQDFDTAVAQLSLIVQASRLRVANQAARQTSVFQQLGL</sequence>
<evidence type="ECO:0000256" key="2">
    <source>
        <dbReference type="ARBA" id="ARBA00012961"/>
    </source>
</evidence>
<dbReference type="RefSeq" id="WP_266124296.1">
    <property type="nucleotide sequence ID" value="NZ_JAJHNU010000002.1"/>
</dbReference>
<proteinExistence type="inferred from homology"/>
<feature type="binding site" evidence="9">
    <location>
        <begin position="15"/>
        <end position="22"/>
    </location>
    <ligand>
        <name>ATP</name>
        <dbReference type="ChEBI" id="CHEBI:30616"/>
    </ligand>
</feature>
<reference evidence="11" key="1">
    <citation type="submission" date="2021-11" db="EMBL/GenBank/DDBJ databases">
        <title>Draft genome sequence of Alcaligenes endophyticus type strain CCUG 75668T.</title>
        <authorList>
            <person name="Salva-Serra F."/>
            <person name="Duran R.E."/>
            <person name="Seeger M."/>
            <person name="Moore E.R.B."/>
            <person name="Jaen-Luchoro D."/>
        </authorList>
    </citation>
    <scope>NUCLEOTIDE SEQUENCE</scope>
    <source>
        <strain evidence="11">CCUG 75668</strain>
    </source>
</reference>
<dbReference type="GO" id="GO:0004385">
    <property type="term" value="F:GMP kinase activity"/>
    <property type="evidence" value="ECO:0007669"/>
    <property type="project" value="UniProtKB-EC"/>
</dbReference>
<keyword evidence="7 9" id="KW-0067">ATP-binding</keyword>
<dbReference type="HAMAP" id="MF_00328">
    <property type="entry name" value="Guanylate_kinase"/>
    <property type="match status" value="1"/>
</dbReference>
<evidence type="ECO:0000313" key="12">
    <source>
        <dbReference type="Proteomes" id="UP001168613"/>
    </source>
</evidence>
<evidence type="ECO:0000256" key="9">
    <source>
        <dbReference type="HAMAP-Rule" id="MF_00328"/>
    </source>
</evidence>
<name>A0ABT8EK02_9BURK</name>
<evidence type="ECO:0000256" key="7">
    <source>
        <dbReference type="ARBA" id="ARBA00022840"/>
    </source>
</evidence>
<gene>
    <name evidence="9 11" type="primary">gmk</name>
    <name evidence="11" type="ORF">LMS43_10035</name>
</gene>
<comment type="catalytic activity">
    <reaction evidence="9">
        <text>GMP + ATP = GDP + ADP</text>
        <dbReference type="Rhea" id="RHEA:20780"/>
        <dbReference type="ChEBI" id="CHEBI:30616"/>
        <dbReference type="ChEBI" id="CHEBI:58115"/>
        <dbReference type="ChEBI" id="CHEBI:58189"/>
        <dbReference type="ChEBI" id="CHEBI:456216"/>
        <dbReference type="EC" id="2.7.4.8"/>
    </reaction>
</comment>
<protein>
    <recommendedName>
        <fullName evidence="3 9">Guanylate kinase</fullName>
        <ecNumber evidence="2 9">2.7.4.8</ecNumber>
    </recommendedName>
    <alternativeName>
        <fullName evidence="8 9">GMP kinase</fullName>
    </alternativeName>
</protein>
<keyword evidence="9" id="KW-0963">Cytoplasm</keyword>
<dbReference type="InterPro" id="IPR008144">
    <property type="entry name" value="Guanylate_kin-like_dom"/>
</dbReference>
<dbReference type="Gene3D" id="3.30.63.10">
    <property type="entry name" value="Guanylate Kinase phosphate binding domain"/>
    <property type="match status" value="1"/>
</dbReference>
<evidence type="ECO:0000256" key="4">
    <source>
        <dbReference type="ARBA" id="ARBA00022679"/>
    </source>
</evidence>
<dbReference type="CDD" id="cd00071">
    <property type="entry name" value="GMPK"/>
    <property type="match status" value="1"/>
</dbReference>